<proteinExistence type="inferred from homology"/>
<evidence type="ECO:0000256" key="3">
    <source>
        <dbReference type="ARBA" id="ARBA00023125"/>
    </source>
</evidence>
<reference evidence="5 7" key="1">
    <citation type="submission" date="2016-06" db="EMBL/GenBank/DDBJ databases">
        <title>Complete genome sequence of Streptomyces griseochromogenes ATCC 14511, the Blasticidin S producer.</title>
        <authorList>
            <person name="Wu L."/>
        </authorList>
    </citation>
    <scope>NUCLEOTIDE SEQUENCE [LARGE SCALE GENOMIC DNA]</scope>
    <source>
        <strain evidence="5 7">ATCC 14511</strain>
    </source>
</reference>
<dbReference type="Pfam" id="PF03965">
    <property type="entry name" value="Penicillinase_R"/>
    <property type="match status" value="1"/>
</dbReference>
<dbReference type="AlphaFoldDB" id="A0A1B1APH1"/>
<dbReference type="RefSeq" id="WP_067299428.1">
    <property type="nucleotide sequence ID" value="NZ_CP016279.1"/>
</dbReference>
<keyword evidence="2" id="KW-0805">Transcription regulation</keyword>
<keyword evidence="8" id="KW-1185">Reference proteome</keyword>
<evidence type="ECO:0000256" key="2">
    <source>
        <dbReference type="ARBA" id="ARBA00023015"/>
    </source>
</evidence>
<accession>A0A1B1APH1</accession>
<dbReference type="Proteomes" id="UP000092659">
    <property type="component" value="Chromosome"/>
</dbReference>
<dbReference type="EMBL" id="CP016279">
    <property type="protein sequence ID" value="ANP48444.1"/>
    <property type="molecule type" value="Genomic_DNA"/>
</dbReference>
<dbReference type="OrthoDB" id="9813987at2"/>
<evidence type="ECO:0000313" key="5">
    <source>
        <dbReference type="EMBL" id="ANP48444.1"/>
    </source>
</evidence>
<dbReference type="KEGG" id="sgs:AVL59_01640"/>
<dbReference type="GO" id="GO:0045892">
    <property type="term" value="P:negative regulation of DNA-templated transcription"/>
    <property type="evidence" value="ECO:0007669"/>
    <property type="project" value="InterPro"/>
</dbReference>
<evidence type="ECO:0000313" key="7">
    <source>
        <dbReference type="Proteomes" id="UP000092659"/>
    </source>
</evidence>
<dbReference type="Proteomes" id="UP001519309">
    <property type="component" value="Unassembled WGS sequence"/>
</dbReference>
<evidence type="ECO:0000256" key="4">
    <source>
        <dbReference type="ARBA" id="ARBA00023163"/>
    </source>
</evidence>
<sequence>MTGGTDGPKESRRRARGELEGQVLAALWAAGGPATAVVVHENLGDDDTAHTTVLTILTRLCDKGLVTRQREGRSYVYTPVDDRPGMAAAGMHSLLDDGGDRAVVLARFVSDLSAEDERLLEQLLHGDGPLRG</sequence>
<dbReference type="InterPro" id="IPR005650">
    <property type="entry name" value="BlaI_family"/>
</dbReference>
<dbReference type="STRING" id="68214.AVL59_01640"/>
<keyword evidence="4" id="KW-0804">Transcription</keyword>
<organism evidence="5 7">
    <name type="scientific">Streptomyces griseochromogenes</name>
    <dbReference type="NCBI Taxonomy" id="68214"/>
    <lineage>
        <taxon>Bacteria</taxon>
        <taxon>Bacillati</taxon>
        <taxon>Actinomycetota</taxon>
        <taxon>Actinomycetes</taxon>
        <taxon>Kitasatosporales</taxon>
        <taxon>Streptomycetaceae</taxon>
        <taxon>Streptomyces</taxon>
    </lineage>
</organism>
<evidence type="ECO:0000256" key="1">
    <source>
        <dbReference type="ARBA" id="ARBA00011046"/>
    </source>
</evidence>
<evidence type="ECO:0000313" key="8">
    <source>
        <dbReference type="Proteomes" id="UP001519309"/>
    </source>
</evidence>
<dbReference type="InterPro" id="IPR036388">
    <property type="entry name" value="WH-like_DNA-bd_sf"/>
</dbReference>
<dbReference type="InterPro" id="IPR036390">
    <property type="entry name" value="WH_DNA-bd_sf"/>
</dbReference>
<dbReference type="Gene3D" id="1.10.10.10">
    <property type="entry name" value="Winged helix-like DNA-binding domain superfamily/Winged helix DNA-binding domain"/>
    <property type="match status" value="1"/>
</dbReference>
<comment type="similarity">
    <text evidence="1">Belongs to the BlaI transcriptional regulatory family.</text>
</comment>
<keyword evidence="3" id="KW-0238">DNA-binding</keyword>
<gene>
    <name evidence="5" type="ORF">AVL59_01640</name>
    <name evidence="6" type="ORF">J2Z21_005881</name>
</gene>
<dbReference type="GO" id="GO:0003677">
    <property type="term" value="F:DNA binding"/>
    <property type="evidence" value="ECO:0007669"/>
    <property type="project" value="UniProtKB-KW"/>
</dbReference>
<evidence type="ECO:0000313" key="6">
    <source>
        <dbReference type="EMBL" id="MBP2052892.1"/>
    </source>
</evidence>
<protein>
    <submittedName>
        <fullName evidence="6">Transcriptional regulator</fullName>
    </submittedName>
</protein>
<reference evidence="6 8" key="2">
    <citation type="submission" date="2021-03" db="EMBL/GenBank/DDBJ databases">
        <title>Genomic Encyclopedia of Type Strains, Phase IV (KMG-IV): sequencing the most valuable type-strain genomes for metagenomic binning, comparative biology and taxonomic classification.</title>
        <authorList>
            <person name="Goeker M."/>
        </authorList>
    </citation>
    <scope>NUCLEOTIDE SEQUENCE [LARGE SCALE GENOMIC DNA]</scope>
    <source>
        <strain evidence="6 8">DSM 40499</strain>
    </source>
</reference>
<name>A0A1B1APH1_9ACTN</name>
<dbReference type="SUPFAM" id="SSF46785">
    <property type="entry name" value="Winged helix' DNA-binding domain"/>
    <property type="match status" value="1"/>
</dbReference>
<dbReference type="EMBL" id="JAGGLP010000013">
    <property type="protein sequence ID" value="MBP2052892.1"/>
    <property type="molecule type" value="Genomic_DNA"/>
</dbReference>